<dbReference type="RefSeq" id="XP_040772778.1">
    <property type="nucleotide sequence ID" value="XM_040919197.1"/>
</dbReference>
<feature type="domain" description="F-box" evidence="1">
    <location>
        <begin position="1"/>
        <end position="47"/>
    </location>
</feature>
<reference evidence="2" key="1">
    <citation type="journal article" date="2020" name="Phytopathology">
        <title>Genome sequence of the chestnut blight fungus Cryphonectria parasitica EP155: A fundamental resource for an archetypical invasive plant pathogen.</title>
        <authorList>
            <person name="Crouch J.A."/>
            <person name="Dawe A."/>
            <person name="Aerts A."/>
            <person name="Barry K."/>
            <person name="Churchill A.C.L."/>
            <person name="Grimwood J."/>
            <person name="Hillman B."/>
            <person name="Milgroom M.G."/>
            <person name="Pangilinan J."/>
            <person name="Smith M."/>
            <person name="Salamov A."/>
            <person name="Schmutz J."/>
            <person name="Yadav J."/>
            <person name="Grigoriev I.V."/>
            <person name="Nuss D."/>
        </authorList>
    </citation>
    <scope>NUCLEOTIDE SEQUENCE</scope>
    <source>
        <strain evidence="2">EP155</strain>
    </source>
</reference>
<keyword evidence="3" id="KW-1185">Reference proteome</keyword>
<dbReference type="Proteomes" id="UP000803844">
    <property type="component" value="Unassembled WGS sequence"/>
</dbReference>
<dbReference type="EMBL" id="MU032351">
    <property type="protein sequence ID" value="KAF3761799.1"/>
    <property type="molecule type" value="Genomic_DNA"/>
</dbReference>
<sequence>MLDTLPDDILYIVFSHLESANAIRALSLTSRRLRNTIQAKDEGWRIFVRSRFPSIPLPSLSSSSPYTWHHLADSLTWQDRAWARRSLTFQAMFPRPIPRQRTHRLRTPAPFHPVLDARLDFTTGEELVIWGAGEDLIARRRQGSSGGPSASSEGTVWHQIVGGDVGHRAGPDDFKTMSIIEDVTWGVVTGRYNGQLTLLSAGAGSFGESIADFHPRYLEERPAKWRQDTVNSVDILRRRNLMASTSKSGVFLYQLPGDPGATVAPSSYLDLAAEHGDASQVTVYQAKWMGEEEGVLALGLSGTAPALKYARLTPTGLADVTAVKTPLVEDTSNIKRYDSKLCHRSLTPVDASSIAGGRGANLLLSAWRDGMIRLQDIRTPSPLDSVFCDNIDPLSSPDALLPFGTTHFVAGYGGGSGTTVKIFDFRWPRQYHHTTALPCGPESPKPKPGQAFLAPPRDDPGTWALACDHVAGRTCRWHKLSRSLFYRPNANFLISKALPRSAAYSSIWSMARASPLSPNFYIGVGGGIVEASLAVAASSEKFSSGLEVDPHFGHSSAVSWGGGPGGGPDDVMGAQYRRHAVEASLMETGDGLYDERNESMIRFPPVRLRGGTGYEERRACDGMPDRLLRIHRLDPAYRLQADFFGRPFP</sequence>
<evidence type="ECO:0000313" key="2">
    <source>
        <dbReference type="EMBL" id="KAF3761799.1"/>
    </source>
</evidence>
<dbReference type="OrthoDB" id="1259151at2759"/>
<evidence type="ECO:0000313" key="3">
    <source>
        <dbReference type="Proteomes" id="UP000803844"/>
    </source>
</evidence>
<name>A0A9P4XV17_CRYP1</name>
<dbReference type="InterPro" id="IPR036047">
    <property type="entry name" value="F-box-like_dom_sf"/>
</dbReference>
<dbReference type="SUPFAM" id="SSF50978">
    <property type="entry name" value="WD40 repeat-like"/>
    <property type="match status" value="1"/>
</dbReference>
<dbReference type="GeneID" id="63836326"/>
<dbReference type="InterPro" id="IPR001810">
    <property type="entry name" value="F-box_dom"/>
</dbReference>
<dbReference type="Pfam" id="PF00646">
    <property type="entry name" value="F-box"/>
    <property type="match status" value="1"/>
</dbReference>
<dbReference type="SUPFAM" id="SSF81383">
    <property type="entry name" value="F-box domain"/>
    <property type="match status" value="1"/>
</dbReference>
<evidence type="ECO:0000259" key="1">
    <source>
        <dbReference type="PROSITE" id="PS50181"/>
    </source>
</evidence>
<organism evidence="2 3">
    <name type="scientific">Cryphonectria parasitica (strain ATCC 38755 / EP155)</name>
    <dbReference type="NCBI Taxonomy" id="660469"/>
    <lineage>
        <taxon>Eukaryota</taxon>
        <taxon>Fungi</taxon>
        <taxon>Dikarya</taxon>
        <taxon>Ascomycota</taxon>
        <taxon>Pezizomycotina</taxon>
        <taxon>Sordariomycetes</taxon>
        <taxon>Sordariomycetidae</taxon>
        <taxon>Diaporthales</taxon>
        <taxon>Cryphonectriaceae</taxon>
        <taxon>Cryphonectria-Endothia species complex</taxon>
        <taxon>Cryphonectria</taxon>
    </lineage>
</organism>
<comment type="caution">
    <text evidence="2">The sequence shown here is derived from an EMBL/GenBank/DDBJ whole genome shotgun (WGS) entry which is preliminary data.</text>
</comment>
<accession>A0A9P4XV17</accession>
<dbReference type="AlphaFoldDB" id="A0A9P4XV17"/>
<dbReference type="SMART" id="SM00256">
    <property type="entry name" value="FBOX"/>
    <property type="match status" value="1"/>
</dbReference>
<proteinExistence type="predicted"/>
<gene>
    <name evidence="2" type="ORF">M406DRAFT_295504</name>
</gene>
<protein>
    <recommendedName>
        <fullName evidence="1">F-box domain-containing protein</fullName>
    </recommendedName>
</protein>
<dbReference type="PROSITE" id="PS50181">
    <property type="entry name" value="FBOX"/>
    <property type="match status" value="1"/>
</dbReference>
<dbReference type="InterPro" id="IPR036322">
    <property type="entry name" value="WD40_repeat_dom_sf"/>
</dbReference>